<dbReference type="SUPFAM" id="SSF50965">
    <property type="entry name" value="Galactose oxidase, central domain"/>
    <property type="match status" value="1"/>
</dbReference>
<feature type="signal peptide" evidence="5">
    <location>
        <begin position="1"/>
        <end position="20"/>
    </location>
</feature>
<keyword evidence="7" id="KW-1185">Reference proteome</keyword>
<dbReference type="RefSeq" id="XP_024741058.1">
    <property type="nucleotide sequence ID" value="XM_024886492.1"/>
</dbReference>
<evidence type="ECO:0000256" key="2">
    <source>
        <dbReference type="ARBA" id="ARBA00022737"/>
    </source>
</evidence>
<evidence type="ECO:0000313" key="6">
    <source>
        <dbReference type="EMBL" id="PMD64154.1"/>
    </source>
</evidence>
<evidence type="ECO:0000256" key="4">
    <source>
        <dbReference type="SAM" id="Phobius"/>
    </source>
</evidence>
<reference evidence="6 7" key="1">
    <citation type="submission" date="2016-04" db="EMBL/GenBank/DDBJ databases">
        <title>A degradative enzymes factory behind the ericoid mycorrhizal symbiosis.</title>
        <authorList>
            <consortium name="DOE Joint Genome Institute"/>
            <person name="Martino E."/>
            <person name="Morin E."/>
            <person name="Grelet G."/>
            <person name="Kuo A."/>
            <person name="Kohler A."/>
            <person name="Daghino S."/>
            <person name="Barry K."/>
            <person name="Choi C."/>
            <person name="Cichocki N."/>
            <person name="Clum A."/>
            <person name="Copeland A."/>
            <person name="Hainaut M."/>
            <person name="Haridas S."/>
            <person name="Labutti K."/>
            <person name="Lindquist E."/>
            <person name="Lipzen A."/>
            <person name="Khouja H.-R."/>
            <person name="Murat C."/>
            <person name="Ohm R."/>
            <person name="Olson A."/>
            <person name="Spatafora J."/>
            <person name="Veneault-Fourrey C."/>
            <person name="Henrissat B."/>
            <person name="Grigoriev I."/>
            <person name="Martin F."/>
            <person name="Perotto S."/>
        </authorList>
    </citation>
    <scope>NUCLEOTIDE SEQUENCE [LARGE SCALE GENOMIC DNA]</scope>
    <source>
        <strain evidence="6 7">E</strain>
    </source>
</reference>
<keyword evidence="5" id="KW-0732">Signal</keyword>
<feature type="region of interest" description="Disordered" evidence="3">
    <location>
        <begin position="446"/>
        <end position="476"/>
    </location>
</feature>
<proteinExistence type="predicted"/>
<dbReference type="PANTHER" id="PTHR46093">
    <property type="entry name" value="ACYL-COA-BINDING DOMAIN-CONTAINING PROTEIN 5"/>
    <property type="match status" value="1"/>
</dbReference>
<accession>A0A2J6TMA3</accession>
<dbReference type="Proteomes" id="UP000235371">
    <property type="component" value="Unassembled WGS sequence"/>
</dbReference>
<evidence type="ECO:0000313" key="7">
    <source>
        <dbReference type="Proteomes" id="UP000235371"/>
    </source>
</evidence>
<gene>
    <name evidence="6" type="ORF">K444DRAFT_660655</name>
</gene>
<keyword evidence="4" id="KW-0812">Transmembrane</keyword>
<keyword evidence="4" id="KW-1133">Transmembrane helix</keyword>
<evidence type="ECO:0000256" key="1">
    <source>
        <dbReference type="ARBA" id="ARBA00022441"/>
    </source>
</evidence>
<keyword evidence="2" id="KW-0677">Repeat</keyword>
<evidence type="ECO:0000256" key="3">
    <source>
        <dbReference type="SAM" id="MobiDB-lite"/>
    </source>
</evidence>
<dbReference type="EMBL" id="KZ613772">
    <property type="protein sequence ID" value="PMD64154.1"/>
    <property type="molecule type" value="Genomic_DNA"/>
</dbReference>
<dbReference type="OrthoDB" id="10251809at2759"/>
<feature type="transmembrane region" description="Helical" evidence="4">
    <location>
        <begin position="479"/>
        <end position="503"/>
    </location>
</feature>
<dbReference type="STRING" id="1095630.A0A2J6TMA3"/>
<evidence type="ECO:0000256" key="5">
    <source>
        <dbReference type="SAM" id="SignalP"/>
    </source>
</evidence>
<name>A0A2J6TMA3_9HELO</name>
<feature type="chain" id="PRO_5014476286" description="Galactose oxidase" evidence="5">
    <location>
        <begin position="21"/>
        <end position="581"/>
    </location>
</feature>
<dbReference type="GeneID" id="36594569"/>
<dbReference type="InterPro" id="IPR011043">
    <property type="entry name" value="Gal_Oxase/kelch_b-propeller"/>
</dbReference>
<keyword evidence="1" id="KW-0880">Kelch repeat</keyword>
<dbReference type="AlphaFoldDB" id="A0A2J6TMA3"/>
<evidence type="ECO:0008006" key="8">
    <source>
        <dbReference type="Google" id="ProtNLM"/>
    </source>
</evidence>
<dbReference type="PANTHER" id="PTHR46093:SF18">
    <property type="entry name" value="FIBRONECTIN TYPE-III DOMAIN-CONTAINING PROTEIN"/>
    <property type="match status" value="1"/>
</dbReference>
<protein>
    <recommendedName>
        <fullName evidence="8">Galactose oxidase</fullName>
    </recommendedName>
</protein>
<organism evidence="6 7">
    <name type="scientific">Hyaloscypha bicolor E</name>
    <dbReference type="NCBI Taxonomy" id="1095630"/>
    <lineage>
        <taxon>Eukaryota</taxon>
        <taxon>Fungi</taxon>
        <taxon>Dikarya</taxon>
        <taxon>Ascomycota</taxon>
        <taxon>Pezizomycotina</taxon>
        <taxon>Leotiomycetes</taxon>
        <taxon>Helotiales</taxon>
        <taxon>Hyaloscyphaceae</taxon>
        <taxon>Hyaloscypha</taxon>
        <taxon>Hyaloscypha bicolor</taxon>
    </lineage>
</organism>
<sequence>MRSSFTWHFSLVLFPVICRSTVPAATGDMCFADDVRATILNDVLYFMGGTYSFVNGDTTSNEKFLYYLNLTTSFPVEGYIPVNSLHSIPVPSFVESTNQGAFFTSGDILYSYSTGSAFPNATDTIISYNTVTDTWSNSKVSGGAFNIAGRNGGFTTTNLDTGMGFYLGTGSPGDQNGWNLQGLLVFNGSDSNALKWANQTDNAPNIDTGSMAYIPLSKEGVLLAFGGVDTTATSDLFQNSCCYGTRDMSIINVYDIATNTWYSVTASGQIPPQRELACSVVSASPDSSSFQVTMYQGWNLLKGQAFEDVYVLTIPSFRWIKISDTGNTEQELGQITGRFGGACSIWNDRQMIVVGGGFRIGDTQVNGGTSCNTSYPAIRVLDTSTYAWQTQFQSDLGAYEVPEPMYNLIGGNLFCSASGGATATGPVGGFNNTDLNKIFALTIKSPTSTSNTHSSTPTSATNSSSPNSSNSPTHKSTPIGPIVGGIIGGIAFLAFVCGGIWCLNRHRRRPDSGTISSTNTYKKAELDGIGEYRKTVGEMGVGKDVERSELPGRENGAGQALGRGELPGQELVYELPDRRPY</sequence>
<feature type="region of interest" description="Disordered" evidence="3">
    <location>
        <begin position="544"/>
        <end position="581"/>
    </location>
</feature>
<dbReference type="InParanoid" id="A0A2J6TMA3"/>
<keyword evidence="4" id="KW-0472">Membrane</keyword>